<dbReference type="EC" id="2.8.1.7" evidence="3"/>
<comment type="cofactor">
    <cofactor evidence="1">
        <name>pyridoxal 5'-phosphate</name>
        <dbReference type="ChEBI" id="CHEBI:597326"/>
    </cofactor>
</comment>
<keyword evidence="9" id="KW-1185">Reference proteome</keyword>
<evidence type="ECO:0000256" key="5">
    <source>
        <dbReference type="ARBA" id="ARBA00022898"/>
    </source>
</evidence>
<evidence type="ECO:0000256" key="6">
    <source>
        <dbReference type="ARBA" id="ARBA00050776"/>
    </source>
</evidence>
<dbReference type="CDD" id="cd06453">
    <property type="entry name" value="SufS_like"/>
    <property type="match status" value="1"/>
</dbReference>
<dbReference type="Gene3D" id="3.40.640.10">
    <property type="entry name" value="Type I PLP-dependent aspartate aminotransferase-like (Major domain)"/>
    <property type="match status" value="1"/>
</dbReference>
<sequence length="572" mass="63520">MSHLDIDFERFLTEEANKYFKAVPTENLVSRDLPRHEIHAEKPGSNPELREFRLEDPAIGFHDPSFHRGNATIPVAGNGRQPGIYNPVLPPATGVDIEPQVNKLPFAETHEKPLDTLRGALQQLSGFKHTAQIPLADSANSFYFIKSGAAFENTSSLPFDTLKPRFDVQSIRRDFPILQETVGGRPLVWLDNAATTQKPQVVIDRISRFYKTENSNIHRAAHELAARATDAYEESRNVIKNFLNASSPNEIIFTRGTTESINLVANSWGDQHLGPDDEIIISYLEHHANIVPWQQLSQKKGFKIRVIPVDEQGNLLFDEYSKLLSSRTKLVSFTHVSNALGTITPAKAIIDSAHRVGAKVLLDGAQSVSHIAIDLQYLNPDFFVFSGHKIFGPTGIGVLYGKEDILNNTQPYQSGGNMIRDVSFEKTEFHAVPNRFEAGTGNIADAVGLGAAIRYVQAIGIDNIYHYEHDLLDYATRSLKQIAGVTLIGTATEKTSVLSFTLSGYSNSEVGQALNEVGIAVRTGHHCAQPILRRLGYDSSVRPSLAFYNTHQEIDLLALTVERLVSRNKRFY</sequence>
<dbReference type="InterPro" id="IPR015422">
    <property type="entry name" value="PyrdxlP-dep_Trfase_small"/>
</dbReference>
<dbReference type="NCBIfam" id="TIGR01979">
    <property type="entry name" value="sufS"/>
    <property type="match status" value="1"/>
</dbReference>
<comment type="similarity">
    <text evidence="2">Belongs to the class-V pyridoxal-phosphate-dependent aminotransferase family. Csd subfamily.</text>
</comment>
<dbReference type="GO" id="GO:0030170">
    <property type="term" value="F:pyridoxal phosphate binding"/>
    <property type="evidence" value="ECO:0007669"/>
    <property type="project" value="InterPro"/>
</dbReference>
<dbReference type="Proteomes" id="UP000515450">
    <property type="component" value="Chromosome"/>
</dbReference>
<dbReference type="InterPro" id="IPR010970">
    <property type="entry name" value="Cys_dSase_SufS"/>
</dbReference>
<evidence type="ECO:0000256" key="1">
    <source>
        <dbReference type="ARBA" id="ARBA00001933"/>
    </source>
</evidence>
<evidence type="ECO:0000256" key="2">
    <source>
        <dbReference type="ARBA" id="ARBA00010447"/>
    </source>
</evidence>
<name>A0A7G5DWZ1_9SPHI</name>
<reference evidence="8 9" key="1">
    <citation type="journal article" date="2020" name="G3 (Bethesda)">
        <title>CeMbio - The Caenorhabditis elegans Microbiome Resource.</title>
        <authorList>
            <person name="Dirksen P."/>
            <person name="Assie A."/>
            <person name="Zimmermann J."/>
            <person name="Zhang F."/>
            <person name="Tietje A.M."/>
            <person name="Marsh S.A."/>
            <person name="Felix M.A."/>
            <person name="Shapira M."/>
            <person name="Kaleta C."/>
            <person name="Schulenburg H."/>
            <person name="Samuel B."/>
        </authorList>
    </citation>
    <scope>NUCLEOTIDE SEQUENCE [LARGE SCALE GENOMIC DNA]</scope>
    <source>
        <strain evidence="8 9">BIGb0170</strain>
    </source>
</reference>
<dbReference type="GO" id="GO:0006534">
    <property type="term" value="P:cysteine metabolic process"/>
    <property type="evidence" value="ECO:0007669"/>
    <property type="project" value="InterPro"/>
</dbReference>
<dbReference type="AlphaFoldDB" id="A0A7G5DWZ1"/>
<keyword evidence="5" id="KW-0663">Pyridoxal phosphate</keyword>
<accession>A0A7G5DWZ1</accession>
<proteinExistence type="inferred from homology"/>
<dbReference type="PANTHER" id="PTHR43586:SF8">
    <property type="entry name" value="CYSTEINE DESULFURASE 1, CHLOROPLASTIC"/>
    <property type="match status" value="1"/>
</dbReference>
<organism evidence="8 9">
    <name type="scientific">Sphingobacterium paramultivorum</name>
    <dbReference type="NCBI Taxonomy" id="2886510"/>
    <lineage>
        <taxon>Bacteria</taxon>
        <taxon>Pseudomonadati</taxon>
        <taxon>Bacteroidota</taxon>
        <taxon>Sphingobacteriia</taxon>
        <taxon>Sphingobacteriales</taxon>
        <taxon>Sphingobacteriaceae</taxon>
        <taxon>Sphingobacterium</taxon>
    </lineage>
</organism>
<dbReference type="NCBIfam" id="NF041166">
    <property type="entry name" value="f2_encap_cargo1"/>
    <property type="match status" value="1"/>
</dbReference>
<feature type="domain" description="Aminotransferase class V" evidence="7">
    <location>
        <begin position="188"/>
        <end position="557"/>
    </location>
</feature>
<evidence type="ECO:0000259" key="7">
    <source>
        <dbReference type="Pfam" id="PF00266"/>
    </source>
</evidence>
<dbReference type="InterPro" id="IPR015424">
    <property type="entry name" value="PyrdxlP-dep_Trfase"/>
</dbReference>
<dbReference type="Pfam" id="PF00266">
    <property type="entry name" value="Aminotran_5"/>
    <property type="match status" value="1"/>
</dbReference>
<dbReference type="EMBL" id="CP058555">
    <property type="protein sequence ID" value="QMV66266.1"/>
    <property type="molecule type" value="Genomic_DNA"/>
</dbReference>
<gene>
    <name evidence="8" type="ORF">HS960_00680</name>
</gene>
<keyword evidence="4" id="KW-0808">Transferase</keyword>
<dbReference type="RefSeq" id="WP_182331006.1">
    <property type="nucleotide sequence ID" value="NZ_CP058555.1"/>
</dbReference>
<comment type="catalytic activity">
    <reaction evidence="6">
        <text>(sulfur carrier)-H + L-cysteine = (sulfur carrier)-SH + L-alanine</text>
        <dbReference type="Rhea" id="RHEA:43892"/>
        <dbReference type="Rhea" id="RHEA-COMP:14737"/>
        <dbReference type="Rhea" id="RHEA-COMP:14739"/>
        <dbReference type="ChEBI" id="CHEBI:29917"/>
        <dbReference type="ChEBI" id="CHEBI:35235"/>
        <dbReference type="ChEBI" id="CHEBI:57972"/>
        <dbReference type="ChEBI" id="CHEBI:64428"/>
        <dbReference type="EC" id="2.8.1.7"/>
    </reaction>
</comment>
<evidence type="ECO:0000256" key="4">
    <source>
        <dbReference type="ARBA" id="ARBA00022679"/>
    </source>
</evidence>
<evidence type="ECO:0000313" key="8">
    <source>
        <dbReference type="EMBL" id="QMV66266.1"/>
    </source>
</evidence>
<dbReference type="InterPro" id="IPR000192">
    <property type="entry name" value="Aminotrans_V_dom"/>
</dbReference>
<evidence type="ECO:0000313" key="9">
    <source>
        <dbReference type="Proteomes" id="UP000515450"/>
    </source>
</evidence>
<evidence type="ECO:0000256" key="3">
    <source>
        <dbReference type="ARBA" id="ARBA00012239"/>
    </source>
</evidence>
<dbReference type="SUPFAM" id="SSF53383">
    <property type="entry name" value="PLP-dependent transferases"/>
    <property type="match status" value="1"/>
</dbReference>
<dbReference type="Gene3D" id="3.90.1150.10">
    <property type="entry name" value="Aspartate Aminotransferase, domain 1"/>
    <property type="match status" value="1"/>
</dbReference>
<protein>
    <recommendedName>
        <fullName evidence="3">cysteine desulfurase</fullName>
        <ecNumber evidence="3">2.8.1.7</ecNumber>
    </recommendedName>
</protein>
<dbReference type="PANTHER" id="PTHR43586">
    <property type="entry name" value="CYSTEINE DESULFURASE"/>
    <property type="match status" value="1"/>
</dbReference>
<dbReference type="GO" id="GO:0031071">
    <property type="term" value="F:cysteine desulfurase activity"/>
    <property type="evidence" value="ECO:0007669"/>
    <property type="project" value="UniProtKB-EC"/>
</dbReference>
<dbReference type="InterPro" id="IPR015421">
    <property type="entry name" value="PyrdxlP-dep_Trfase_major"/>
</dbReference>